<dbReference type="RefSeq" id="WP_164256945.1">
    <property type="nucleotide sequence ID" value="NZ_JAAGMK010000180.1"/>
</dbReference>
<dbReference type="AlphaFoldDB" id="A0A6G3SM83"/>
<reference evidence="2" key="1">
    <citation type="submission" date="2020-01" db="EMBL/GenBank/DDBJ databases">
        <title>Insect and environment-associated Actinomycetes.</title>
        <authorList>
            <person name="Currrie C."/>
            <person name="Chevrette M."/>
            <person name="Carlson C."/>
            <person name="Stubbendieck R."/>
            <person name="Wendt-Pienkowski E."/>
        </authorList>
    </citation>
    <scope>NUCLEOTIDE SEQUENCE</scope>
    <source>
        <strain evidence="2">SID505</strain>
    </source>
</reference>
<feature type="region of interest" description="Disordered" evidence="1">
    <location>
        <begin position="131"/>
        <end position="169"/>
    </location>
</feature>
<protein>
    <submittedName>
        <fullName evidence="2">Uncharacterized protein</fullName>
    </submittedName>
</protein>
<name>A0A6G3SM83_STRAQ</name>
<sequence>MTSGLDLLADGGTVDLTDGTTVPLRYSFRALALLEARFGSIQAVQDAIDSTGQGAAFGPLLQIIGAGCVGPGGFEPHIREHVDAKGKRTVSDIVFRRRTDGSDLADLLDPGRLDAYTTAFAAALSKALETRGNGAGPAVTDVSLPTTPGPSSTTSPSVPSTFHPTPSGT</sequence>
<accession>A0A6G3SM83</accession>
<evidence type="ECO:0000313" key="2">
    <source>
        <dbReference type="EMBL" id="NEB83973.1"/>
    </source>
</evidence>
<feature type="compositionally biased region" description="Low complexity" evidence="1">
    <location>
        <begin position="143"/>
        <end position="169"/>
    </location>
</feature>
<proteinExistence type="predicted"/>
<comment type="caution">
    <text evidence="2">The sequence shown here is derived from an EMBL/GenBank/DDBJ whole genome shotgun (WGS) entry which is preliminary data.</text>
</comment>
<evidence type="ECO:0000256" key="1">
    <source>
        <dbReference type="SAM" id="MobiDB-lite"/>
    </source>
</evidence>
<gene>
    <name evidence="2" type="ORF">G3I43_07240</name>
</gene>
<organism evidence="2">
    <name type="scientific">Streptomyces anulatus</name>
    <name type="common">Streptomyces chrysomallus</name>
    <dbReference type="NCBI Taxonomy" id="1892"/>
    <lineage>
        <taxon>Bacteria</taxon>
        <taxon>Bacillati</taxon>
        <taxon>Actinomycetota</taxon>
        <taxon>Actinomycetes</taxon>
        <taxon>Kitasatosporales</taxon>
        <taxon>Streptomycetaceae</taxon>
        <taxon>Streptomyces</taxon>
    </lineage>
</organism>
<dbReference type="EMBL" id="JAAGMK010000180">
    <property type="protein sequence ID" value="NEB83973.1"/>
    <property type="molecule type" value="Genomic_DNA"/>
</dbReference>